<comment type="caution">
    <text evidence="1">The sequence shown here is derived from an EMBL/GenBank/DDBJ whole genome shotgun (WGS) entry which is preliminary data.</text>
</comment>
<dbReference type="Proteomes" id="UP001374599">
    <property type="component" value="Unassembled WGS sequence"/>
</dbReference>
<protein>
    <submittedName>
        <fullName evidence="1">DUF421 domain-containing protein</fullName>
    </submittedName>
</protein>
<dbReference type="EMBL" id="BTPU01000017">
    <property type="protein sequence ID" value="GMQ61902.1"/>
    <property type="molecule type" value="Genomic_DNA"/>
</dbReference>
<sequence>MNESLVVIVRGVIGFFSLLIFTRLLGKQQVSQLTLFEYILGITIGSMASTLTTDLSSSAWPHWVGLVVWVTLVFLVQLLAIKFPIVSEYINGKPRVLIANGKILEKNLKQLRYSLFELLEQLRINNIFDISQVEFAILETNGQLTVLKKSQFQTLTPNDMNISTDYIGLSKELIYNGVILEHNLNKVNLDEKWLIDQLKTRGIKSPLEVYLAVLKTSGELYIDLYRDHVDDKLI</sequence>
<reference evidence="1" key="1">
    <citation type="submission" date="2023-09" db="EMBL/GenBank/DDBJ databases">
        <title>Vallitalea sediminicola and Vallitalea maricola sp. nov., anaerobic bacteria isolated from marine sediment.</title>
        <authorList>
            <person name="Hirano S."/>
            <person name="Maeda A."/>
            <person name="Terahara T."/>
            <person name="Mori K."/>
            <person name="Hamada M."/>
            <person name="Matsumoto R."/>
            <person name="Kobayashi T."/>
        </authorList>
    </citation>
    <scope>NUCLEOTIDE SEQUENCE</scope>
    <source>
        <strain evidence="1">AN17-2</strain>
    </source>
</reference>
<organism evidence="1 2">
    <name type="scientific">Vallitalea maricola</name>
    <dbReference type="NCBI Taxonomy" id="3074433"/>
    <lineage>
        <taxon>Bacteria</taxon>
        <taxon>Bacillati</taxon>
        <taxon>Bacillota</taxon>
        <taxon>Clostridia</taxon>
        <taxon>Lachnospirales</taxon>
        <taxon>Vallitaleaceae</taxon>
        <taxon>Vallitalea</taxon>
    </lineage>
</organism>
<evidence type="ECO:0000313" key="1">
    <source>
        <dbReference type="EMBL" id="GMQ61902.1"/>
    </source>
</evidence>
<proteinExistence type="predicted"/>
<gene>
    <name evidence="1" type="ORF">AN2V17_11320</name>
</gene>
<keyword evidence="2" id="KW-1185">Reference proteome</keyword>
<name>A0ACB5UG16_9FIRM</name>
<evidence type="ECO:0000313" key="2">
    <source>
        <dbReference type="Proteomes" id="UP001374599"/>
    </source>
</evidence>
<accession>A0ACB5UG16</accession>